<dbReference type="Proteomes" id="UP000265520">
    <property type="component" value="Unassembled WGS sequence"/>
</dbReference>
<evidence type="ECO:0000313" key="2">
    <source>
        <dbReference type="Proteomes" id="UP000265520"/>
    </source>
</evidence>
<name>A0A392QIH3_9FABA</name>
<accession>A0A392QIH3</accession>
<reference evidence="1 2" key="1">
    <citation type="journal article" date="2018" name="Front. Plant Sci.">
        <title>Red Clover (Trifolium pratense) and Zigzag Clover (T. medium) - A Picture of Genomic Similarities and Differences.</title>
        <authorList>
            <person name="Dluhosova J."/>
            <person name="Istvanek J."/>
            <person name="Nedelnik J."/>
            <person name="Repkova J."/>
        </authorList>
    </citation>
    <scope>NUCLEOTIDE SEQUENCE [LARGE SCALE GENOMIC DNA]</scope>
    <source>
        <strain evidence="2">cv. 10/8</strain>
        <tissue evidence="1">Leaf</tissue>
    </source>
</reference>
<dbReference type="AlphaFoldDB" id="A0A392QIH3"/>
<dbReference type="EMBL" id="LXQA010139051">
    <property type="protein sequence ID" value="MCI23998.1"/>
    <property type="molecule type" value="Genomic_DNA"/>
</dbReference>
<keyword evidence="2" id="KW-1185">Reference proteome</keyword>
<comment type="caution">
    <text evidence="1">The sequence shown here is derived from an EMBL/GenBank/DDBJ whole genome shotgun (WGS) entry which is preliminary data.</text>
</comment>
<evidence type="ECO:0000313" key="1">
    <source>
        <dbReference type="EMBL" id="MCI23998.1"/>
    </source>
</evidence>
<feature type="non-terminal residue" evidence="1">
    <location>
        <position position="40"/>
    </location>
</feature>
<protein>
    <submittedName>
        <fullName evidence="1">Uncharacterized protein</fullName>
    </submittedName>
</protein>
<organism evidence="1 2">
    <name type="scientific">Trifolium medium</name>
    <dbReference type="NCBI Taxonomy" id="97028"/>
    <lineage>
        <taxon>Eukaryota</taxon>
        <taxon>Viridiplantae</taxon>
        <taxon>Streptophyta</taxon>
        <taxon>Embryophyta</taxon>
        <taxon>Tracheophyta</taxon>
        <taxon>Spermatophyta</taxon>
        <taxon>Magnoliopsida</taxon>
        <taxon>eudicotyledons</taxon>
        <taxon>Gunneridae</taxon>
        <taxon>Pentapetalae</taxon>
        <taxon>rosids</taxon>
        <taxon>fabids</taxon>
        <taxon>Fabales</taxon>
        <taxon>Fabaceae</taxon>
        <taxon>Papilionoideae</taxon>
        <taxon>50 kb inversion clade</taxon>
        <taxon>NPAAA clade</taxon>
        <taxon>Hologalegina</taxon>
        <taxon>IRL clade</taxon>
        <taxon>Trifolieae</taxon>
        <taxon>Trifolium</taxon>
    </lineage>
</organism>
<proteinExistence type="predicted"/>
<sequence>MTRKFKKARNILKRVKDSWVKKEVKMEDCISNLSEAITIM</sequence>